<proteinExistence type="inferred from homology"/>
<dbReference type="PANTHER" id="PTHR11070">
    <property type="entry name" value="UVRD / RECB / PCRA DNA HELICASE FAMILY MEMBER"/>
    <property type="match status" value="1"/>
</dbReference>
<evidence type="ECO:0000256" key="6">
    <source>
        <dbReference type="ARBA" id="ARBA00023235"/>
    </source>
</evidence>
<dbReference type="CDD" id="cd17932">
    <property type="entry name" value="DEXQc_UvrD"/>
    <property type="match status" value="1"/>
</dbReference>
<dbReference type="Proteomes" id="UP000005496">
    <property type="component" value="Unassembled WGS sequence"/>
</dbReference>
<name>D6STQ9_9BACT</name>
<dbReference type="eggNOG" id="COG0210">
    <property type="taxonomic scope" value="Bacteria"/>
</dbReference>
<dbReference type="PROSITE" id="PS51217">
    <property type="entry name" value="UVRD_HELICASE_CTER"/>
    <property type="match status" value="1"/>
</dbReference>
<dbReference type="GO" id="GO:0003677">
    <property type="term" value="F:DNA binding"/>
    <property type="evidence" value="ECO:0007669"/>
    <property type="project" value="InterPro"/>
</dbReference>
<keyword evidence="5 10" id="KW-0067">ATP-binding</keyword>
<dbReference type="PANTHER" id="PTHR11070:SF3">
    <property type="entry name" value="DNA 3'-5' HELICASE"/>
    <property type="match status" value="1"/>
</dbReference>
<dbReference type="PROSITE" id="PS51198">
    <property type="entry name" value="UVRD_HELICASE_ATP_BIND"/>
    <property type="match status" value="1"/>
</dbReference>
<feature type="domain" description="UvrD-like helicase C-terminal" evidence="13">
    <location>
        <begin position="291"/>
        <end position="548"/>
    </location>
</feature>
<dbReference type="InterPro" id="IPR014016">
    <property type="entry name" value="UvrD-like_ATP-bd"/>
</dbReference>
<evidence type="ECO:0000256" key="8">
    <source>
        <dbReference type="ARBA" id="ARBA00034808"/>
    </source>
</evidence>
<keyword evidence="4 10" id="KW-0347">Helicase</keyword>
<dbReference type="Pfam" id="PF00580">
    <property type="entry name" value="UvrD-helicase"/>
    <property type="match status" value="1"/>
</dbReference>
<feature type="binding site" evidence="10">
    <location>
        <begin position="27"/>
        <end position="34"/>
    </location>
    <ligand>
        <name>ATP</name>
        <dbReference type="ChEBI" id="CHEBI:30616"/>
    </ligand>
</feature>
<dbReference type="OrthoDB" id="9810135at2"/>
<organism evidence="14 15">
    <name type="scientific">Desulfonatronospira thiodismutans ASO3-1</name>
    <dbReference type="NCBI Taxonomy" id="555779"/>
    <lineage>
        <taxon>Bacteria</taxon>
        <taxon>Pseudomonadati</taxon>
        <taxon>Thermodesulfobacteriota</taxon>
        <taxon>Desulfovibrionia</taxon>
        <taxon>Desulfovibrionales</taxon>
        <taxon>Desulfonatronovibrionaceae</taxon>
        <taxon>Desulfonatronospira</taxon>
    </lineage>
</organism>
<keyword evidence="6" id="KW-0413">Isomerase</keyword>
<evidence type="ECO:0000259" key="12">
    <source>
        <dbReference type="PROSITE" id="PS51198"/>
    </source>
</evidence>
<dbReference type="GO" id="GO:0016887">
    <property type="term" value="F:ATP hydrolysis activity"/>
    <property type="evidence" value="ECO:0007669"/>
    <property type="project" value="RHEA"/>
</dbReference>
<evidence type="ECO:0000256" key="1">
    <source>
        <dbReference type="ARBA" id="ARBA00009922"/>
    </source>
</evidence>
<dbReference type="AlphaFoldDB" id="D6STQ9"/>
<evidence type="ECO:0000313" key="14">
    <source>
        <dbReference type="EMBL" id="EFI34075.1"/>
    </source>
</evidence>
<keyword evidence="2 10" id="KW-0547">Nucleotide-binding</keyword>
<dbReference type="GO" id="GO:0043138">
    <property type="term" value="F:3'-5' DNA helicase activity"/>
    <property type="evidence" value="ECO:0007669"/>
    <property type="project" value="UniProtKB-EC"/>
</dbReference>
<evidence type="ECO:0000256" key="7">
    <source>
        <dbReference type="ARBA" id="ARBA00034617"/>
    </source>
</evidence>
<keyword evidence="15" id="KW-1185">Reference proteome</keyword>
<evidence type="ECO:0000256" key="2">
    <source>
        <dbReference type="ARBA" id="ARBA00022741"/>
    </source>
</evidence>
<feature type="region of interest" description="Disordered" evidence="11">
    <location>
        <begin position="637"/>
        <end position="667"/>
    </location>
</feature>
<dbReference type="SUPFAM" id="SSF52540">
    <property type="entry name" value="P-loop containing nucleoside triphosphate hydrolases"/>
    <property type="match status" value="1"/>
</dbReference>
<dbReference type="GO" id="GO:0005524">
    <property type="term" value="F:ATP binding"/>
    <property type="evidence" value="ECO:0007669"/>
    <property type="project" value="UniProtKB-UniRule"/>
</dbReference>
<dbReference type="GO" id="GO:0005829">
    <property type="term" value="C:cytosol"/>
    <property type="evidence" value="ECO:0007669"/>
    <property type="project" value="TreeGrafter"/>
</dbReference>
<evidence type="ECO:0000256" key="9">
    <source>
        <dbReference type="ARBA" id="ARBA00048988"/>
    </source>
</evidence>
<comment type="caution">
    <text evidence="14">The sequence shown here is derived from an EMBL/GenBank/DDBJ whole genome shotgun (WGS) entry which is preliminary data.</text>
</comment>
<keyword evidence="3 10" id="KW-0378">Hydrolase</keyword>
<evidence type="ECO:0000256" key="10">
    <source>
        <dbReference type="PROSITE-ProRule" id="PRU00560"/>
    </source>
</evidence>
<dbReference type="InterPro" id="IPR014017">
    <property type="entry name" value="DNA_helicase_UvrD-like_C"/>
</dbReference>
<dbReference type="Gene3D" id="1.10.10.160">
    <property type="match status" value="1"/>
</dbReference>
<dbReference type="RefSeq" id="WP_008871424.1">
    <property type="nucleotide sequence ID" value="NZ_ACJN02000003.1"/>
</dbReference>
<gene>
    <name evidence="14" type="ORF">Dthio_PD1414</name>
</gene>
<dbReference type="Gene3D" id="1.10.486.10">
    <property type="entry name" value="PCRA, domain 4"/>
    <property type="match status" value="1"/>
</dbReference>
<evidence type="ECO:0000256" key="4">
    <source>
        <dbReference type="ARBA" id="ARBA00022806"/>
    </source>
</evidence>
<dbReference type="GO" id="GO:0000725">
    <property type="term" value="P:recombinational repair"/>
    <property type="evidence" value="ECO:0007669"/>
    <property type="project" value="TreeGrafter"/>
</dbReference>
<dbReference type="InterPro" id="IPR000212">
    <property type="entry name" value="DNA_helicase_UvrD/REP"/>
</dbReference>
<comment type="similarity">
    <text evidence="1">Belongs to the helicase family. UvrD subfamily.</text>
</comment>
<dbReference type="EC" id="5.6.2.4" evidence="8"/>
<evidence type="ECO:0000259" key="13">
    <source>
        <dbReference type="PROSITE" id="PS51217"/>
    </source>
</evidence>
<dbReference type="EMBL" id="ACJN02000003">
    <property type="protein sequence ID" value="EFI34075.1"/>
    <property type="molecule type" value="Genomic_DNA"/>
</dbReference>
<feature type="domain" description="UvrD-like helicase ATP-binding" evidence="12">
    <location>
        <begin position="6"/>
        <end position="290"/>
    </location>
</feature>
<accession>D6STQ9</accession>
<reference evidence="14" key="1">
    <citation type="submission" date="2010-05" db="EMBL/GenBank/DDBJ databases">
        <title>The draft genome of Desulfonatronospira thiodismutans ASO3-1.</title>
        <authorList>
            <consortium name="US DOE Joint Genome Institute (JGI-PGF)"/>
            <person name="Lucas S."/>
            <person name="Copeland A."/>
            <person name="Lapidus A."/>
            <person name="Cheng J.-F."/>
            <person name="Bruce D."/>
            <person name="Goodwin L."/>
            <person name="Pitluck S."/>
            <person name="Chertkov O."/>
            <person name="Brettin T."/>
            <person name="Detter J.C."/>
            <person name="Han C."/>
            <person name="Land M.L."/>
            <person name="Hauser L."/>
            <person name="Kyrpides N."/>
            <person name="Mikhailova N."/>
            <person name="Muyzer G."/>
            <person name="Woyke T."/>
        </authorList>
    </citation>
    <scope>NUCLEOTIDE SEQUENCE [LARGE SCALE GENOMIC DNA]</scope>
    <source>
        <strain evidence="14">ASO3-1</strain>
    </source>
</reference>
<dbReference type="InterPro" id="IPR027417">
    <property type="entry name" value="P-loop_NTPase"/>
</dbReference>
<comment type="catalytic activity">
    <reaction evidence="7">
        <text>Couples ATP hydrolysis with the unwinding of duplex DNA by translocating in the 3'-5' direction.</text>
        <dbReference type="EC" id="5.6.2.4"/>
    </reaction>
</comment>
<dbReference type="Pfam" id="PF13361">
    <property type="entry name" value="UvrD_C"/>
    <property type="match status" value="1"/>
</dbReference>
<evidence type="ECO:0000256" key="5">
    <source>
        <dbReference type="ARBA" id="ARBA00022840"/>
    </source>
</evidence>
<evidence type="ECO:0000256" key="3">
    <source>
        <dbReference type="ARBA" id="ARBA00022801"/>
    </source>
</evidence>
<protein>
    <recommendedName>
        <fullName evidence="8">DNA 3'-5' helicase</fullName>
        <ecNumber evidence="8">5.6.2.4</ecNumber>
    </recommendedName>
</protein>
<dbReference type="Gene3D" id="3.40.50.300">
    <property type="entry name" value="P-loop containing nucleotide triphosphate hydrolases"/>
    <property type="match status" value="2"/>
</dbReference>
<evidence type="ECO:0000313" key="15">
    <source>
        <dbReference type="Proteomes" id="UP000005496"/>
    </source>
</evidence>
<evidence type="ECO:0000256" key="11">
    <source>
        <dbReference type="SAM" id="MobiDB-lite"/>
    </source>
</evidence>
<comment type="catalytic activity">
    <reaction evidence="9">
        <text>ATP + H2O = ADP + phosphate + H(+)</text>
        <dbReference type="Rhea" id="RHEA:13065"/>
        <dbReference type="ChEBI" id="CHEBI:15377"/>
        <dbReference type="ChEBI" id="CHEBI:15378"/>
        <dbReference type="ChEBI" id="CHEBI:30616"/>
        <dbReference type="ChEBI" id="CHEBI:43474"/>
        <dbReference type="ChEBI" id="CHEBI:456216"/>
        <dbReference type="EC" id="5.6.2.4"/>
    </reaction>
</comment>
<dbReference type="InterPro" id="IPR013986">
    <property type="entry name" value="DExx_box_DNA_helicase_dom_sf"/>
</dbReference>
<sequence>MIDYEKSLNPAQLEAVTTTRGPVLVIAGAGSGKTRTIVYRLAYLVEQGVPPESILLLTFTRKAASQMLRRAGELLNREMGMVSGGTFHGFSYMILKKFAPALGFPQGFSVMDAADAEELFKGVRNELKVGQGDKSFPRNRTILSYLSKARNKEVSLQSIIESEAAHLHDYLEDFKKLEEAYLLEKQKQALLDFDDLLFFLERLLTDNPEVLEYVRSVYGYVMVDEYQDTNLVQARLARLIASDQGNIMVVGDDAQSIYGFRGADVGNILDFPGTFPGARVIKLEQNYRSTQPVLSLTNCILSSMGQKYEKNLFSTRTDGARPELITPSSDMAQAGAVLSRVEELSSRYPLHDIAVLFRAAYHAYPLEVELNKASIGYQKFGGMKFSEAAHIKDVLSLMRMVQDPPEILAWKRGLGLLKGVGPKTAQRLYQAYCTSLTSGDGSELKKFETKNEQFAGLMELLRRQKNLPASPSSFLTEVLDFYRPFLEEKHMEDLPRRLSGLEQLEQITSAYNHLEAFLADMVLENSDPVGMQAREDALVLSTIHSAKGLEWSAVLLIDLVEERFPSRRAMQDPDDMDEEQRLLYVACTRARDYLGLFVPQSIYQRSTGFNQRVWPSPFVREIDTSLYSKVKEQAGIFSGEKKNPQGDGPLPGEVSPRSSRRSQTSAVPAGGYCRHKVFGRGKVVQALPPNKYKVNFPGVGLKTISGDYLNFEE</sequence>